<dbReference type="EC" id="3.1.3.41" evidence="1"/>
<dbReference type="InterPro" id="IPR006357">
    <property type="entry name" value="HAD-SF_hydro_IIA"/>
</dbReference>
<sequence length="292" mass="31838">MHPKNEKKAGLGISLALLDLDGTLFRGKQVISGAPEFVERLRQLKIKPVFFTNNATRTPEETANHLRSLGIFANSDEVCTAAEAAAAFLSAEWRLEKGSHVAYIGKNGLRQALLEAGFIPFYAGHEKWEQFHWESFTAAVIGLDMDATYQSLGRLSRIAALTGRLLLTNGDIRIPLEGGSFQPGNGALGAFVSIASGVEAVTVGKPNAYMIHYASQRYAVSLEETLIVGDNLWTDIAAGLTTGIRTFWVESGVHLNAREMQDWQRIYGHLSGNLQTFSSVAEISAEILDLKS</sequence>
<gene>
    <name evidence="1" type="ORF">J2S04_001180</name>
</gene>
<dbReference type="PANTHER" id="PTHR19288">
    <property type="entry name" value="4-NITROPHENYLPHOSPHATASE-RELATED"/>
    <property type="match status" value="1"/>
</dbReference>
<dbReference type="InterPro" id="IPR036412">
    <property type="entry name" value="HAD-like_sf"/>
</dbReference>
<proteinExistence type="predicted"/>
<evidence type="ECO:0000313" key="2">
    <source>
        <dbReference type="Proteomes" id="UP001229209"/>
    </source>
</evidence>
<evidence type="ECO:0000313" key="1">
    <source>
        <dbReference type="EMBL" id="MDP9728248.1"/>
    </source>
</evidence>
<dbReference type="SUPFAM" id="SSF56784">
    <property type="entry name" value="HAD-like"/>
    <property type="match status" value="1"/>
</dbReference>
<dbReference type="Pfam" id="PF13242">
    <property type="entry name" value="Hydrolase_like"/>
    <property type="match status" value="1"/>
</dbReference>
<organism evidence="1 2">
    <name type="scientific">Alicyclobacillus tolerans</name>
    <dbReference type="NCBI Taxonomy" id="90970"/>
    <lineage>
        <taxon>Bacteria</taxon>
        <taxon>Bacillati</taxon>
        <taxon>Bacillota</taxon>
        <taxon>Bacilli</taxon>
        <taxon>Bacillales</taxon>
        <taxon>Alicyclobacillaceae</taxon>
        <taxon>Alicyclobacillus</taxon>
    </lineage>
</organism>
<dbReference type="EMBL" id="JAURUO010000005">
    <property type="protein sequence ID" value="MDP9728248.1"/>
    <property type="molecule type" value="Genomic_DNA"/>
</dbReference>
<reference evidence="1 2" key="1">
    <citation type="submission" date="2023-07" db="EMBL/GenBank/DDBJ databases">
        <title>Genomic Encyclopedia of Type Strains, Phase IV (KMG-IV): sequencing the most valuable type-strain genomes for metagenomic binning, comparative biology and taxonomic classification.</title>
        <authorList>
            <person name="Goeker M."/>
        </authorList>
    </citation>
    <scope>NUCLEOTIDE SEQUENCE [LARGE SCALE GENOMIC DNA]</scope>
    <source>
        <strain evidence="1 2">DSM 25924</strain>
    </source>
</reference>
<protein>
    <submittedName>
        <fullName evidence="1">4-nitrophenyl phosphatase</fullName>
        <ecNumber evidence="1">3.1.3.41</ecNumber>
    </submittedName>
</protein>
<dbReference type="GO" id="GO:0016787">
    <property type="term" value="F:hydrolase activity"/>
    <property type="evidence" value="ECO:0007669"/>
    <property type="project" value="UniProtKB-KW"/>
</dbReference>
<keyword evidence="1" id="KW-0378">Hydrolase</keyword>
<dbReference type="RefSeq" id="WP_306953849.1">
    <property type="nucleotide sequence ID" value="NZ_JAURUO010000005.1"/>
</dbReference>
<dbReference type="Gene3D" id="3.40.50.1000">
    <property type="entry name" value="HAD superfamily/HAD-like"/>
    <property type="match status" value="2"/>
</dbReference>
<dbReference type="InterPro" id="IPR023214">
    <property type="entry name" value="HAD_sf"/>
</dbReference>
<comment type="caution">
    <text evidence="1">The sequence shown here is derived from an EMBL/GenBank/DDBJ whole genome shotgun (WGS) entry which is preliminary data.</text>
</comment>
<accession>A0ABT9LVK2</accession>
<keyword evidence="2" id="KW-1185">Reference proteome</keyword>
<dbReference type="Pfam" id="PF13344">
    <property type="entry name" value="Hydrolase_6"/>
    <property type="match status" value="1"/>
</dbReference>
<name>A0ABT9LVK2_9BACL</name>
<dbReference type="NCBIfam" id="TIGR01460">
    <property type="entry name" value="HAD-SF-IIA"/>
    <property type="match status" value="1"/>
</dbReference>
<dbReference type="PANTHER" id="PTHR19288:SF46">
    <property type="entry name" value="HALOACID DEHALOGENASE-LIKE HYDROLASE DOMAIN-CONTAINING PROTEIN 2"/>
    <property type="match status" value="1"/>
</dbReference>
<dbReference type="Proteomes" id="UP001229209">
    <property type="component" value="Unassembled WGS sequence"/>
</dbReference>